<keyword evidence="5" id="KW-0378">Hydrolase</keyword>
<protein>
    <recommendedName>
        <fullName evidence="3">beta-glucosidase</fullName>
        <ecNumber evidence="3">3.2.1.21</ecNumber>
    </recommendedName>
</protein>
<evidence type="ECO:0000256" key="6">
    <source>
        <dbReference type="ARBA" id="ARBA00023295"/>
    </source>
</evidence>
<dbReference type="Proteomes" id="UP000248132">
    <property type="component" value="Unassembled WGS sequence"/>
</dbReference>
<evidence type="ECO:0000259" key="7">
    <source>
        <dbReference type="SMART" id="SM01217"/>
    </source>
</evidence>
<dbReference type="Pfam" id="PF00933">
    <property type="entry name" value="Glyco_hydro_3"/>
    <property type="match status" value="1"/>
</dbReference>
<dbReference type="Pfam" id="PF14310">
    <property type="entry name" value="Fn3-like"/>
    <property type="match status" value="1"/>
</dbReference>
<name>A0A318XPS1_9FIRM</name>
<dbReference type="GO" id="GO:0009251">
    <property type="term" value="P:glucan catabolic process"/>
    <property type="evidence" value="ECO:0007669"/>
    <property type="project" value="TreeGrafter"/>
</dbReference>
<evidence type="ECO:0000256" key="4">
    <source>
        <dbReference type="ARBA" id="ARBA00022729"/>
    </source>
</evidence>
<dbReference type="Gene3D" id="3.40.50.1700">
    <property type="entry name" value="Glycoside hydrolase family 3 C-terminal domain"/>
    <property type="match status" value="1"/>
</dbReference>
<dbReference type="AlphaFoldDB" id="A0A318XPS1"/>
<dbReference type="InterPro" id="IPR001764">
    <property type="entry name" value="Glyco_hydro_3_N"/>
</dbReference>
<keyword evidence="4" id="KW-0732">Signal</keyword>
<dbReference type="InterPro" id="IPR051915">
    <property type="entry name" value="Cellulose_Degrad_GH3"/>
</dbReference>
<dbReference type="InterPro" id="IPR036962">
    <property type="entry name" value="Glyco_hydro_3_N_sf"/>
</dbReference>
<evidence type="ECO:0000313" key="9">
    <source>
        <dbReference type="Proteomes" id="UP000248132"/>
    </source>
</evidence>
<dbReference type="Pfam" id="PF01915">
    <property type="entry name" value="Glyco_hydro_3_C"/>
    <property type="match status" value="1"/>
</dbReference>
<dbReference type="PANTHER" id="PTHR30620">
    <property type="entry name" value="PERIPLASMIC BETA-GLUCOSIDASE-RELATED"/>
    <property type="match status" value="1"/>
</dbReference>
<organism evidence="8 9">
    <name type="scientific">Ruminiclostridium sufflavum DSM 19573</name>
    <dbReference type="NCBI Taxonomy" id="1121337"/>
    <lineage>
        <taxon>Bacteria</taxon>
        <taxon>Bacillati</taxon>
        <taxon>Bacillota</taxon>
        <taxon>Clostridia</taxon>
        <taxon>Eubacteriales</taxon>
        <taxon>Oscillospiraceae</taxon>
        <taxon>Ruminiclostridium</taxon>
    </lineage>
</organism>
<dbReference type="SUPFAM" id="SSF51445">
    <property type="entry name" value="(Trans)glycosidases"/>
    <property type="match status" value="1"/>
</dbReference>
<evidence type="ECO:0000313" key="8">
    <source>
        <dbReference type="EMBL" id="PYG90366.1"/>
    </source>
</evidence>
<dbReference type="FunFam" id="2.60.40.10:FF:000495">
    <property type="entry name" value="Periplasmic beta-glucosidase"/>
    <property type="match status" value="1"/>
</dbReference>
<sequence length="748" mass="82026">MKSPCRYKMDFYIRIQGMAMLMEFIYQNPALSPQERTNNLLSLMTLEEKVGQMMQISYNTLSAEEAEDWASNKKAGSFLHVLGKKAEHLQELALSTRLGIPIIFGIDAIHGHGLMNGSTIFPSQLGMSCSWNPELLEKAGRVTAREAAADGIHWTFSPVLCIGRDLRWGRINETFGEDSYLIGVLASAIIKGYQGKSLSDADSILACAKHYLGYGESTGGKDAYDTEVTCRKIREVFLPPFKKAIEAGCATFMTGYQSIDGTPMAINKKLLYDILKQELGFKGFVVTDYNNTGSLVTLQMVSPDLDDASKKTVEAGNDMIMATNDFYESAIRLVKSGLLSESLIDEAAGRILSIKFSSGLFDVKKKSGYASRSVISCKEHLQVNMELTRQSIVLLKNDKNILPLNKSTNIKKLAVIGPNADNLKAQLGDWTFFTHPDPNPEAVPAFEYYTMLRGISERSRLKGIETVYHKGCDILDDENQNIEDAVSAAAACDAIIAVIGDCVEQNGEFKDRANLDLSGAQQKLLKALKALGKPLIAVLVNGKPLCVPWLQKNADAVVESFNSGILGGKAVAELLYGDFVPSGKLTVSFPYHSGQIPVYYNQLSGWHSPKYMDLAERNALYPFGFGLSYTKYQYSNLVLSSAVCGKEDTVAVQVDITNTGEYAGTEIVQLYINDKVSSVMTPEKELKGFERVSLKAGETKTVTMSLQISALAIVTPDERYVVEPGEFEIMVGPDSKASSLLKKTLTVC</sequence>
<feature type="domain" description="Fibronectin type III-like" evidence="7">
    <location>
        <begin position="666"/>
        <end position="735"/>
    </location>
</feature>
<dbReference type="SUPFAM" id="SSF52279">
    <property type="entry name" value="Beta-D-glucan exohydrolase, C-terminal domain"/>
    <property type="match status" value="1"/>
</dbReference>
<dbReference type="InterPro" id="IPR026891">
    <property type="entry name" value="Fn3-like"/>
</dbReference>
<evidence type="ECO:0000256" key="1">
    <source>
        <dbReference type="ARBA" id="ARBA00000448"/>
    </source>
</evidence>
<proteinExistence type="inferred from homology"/>
<evidence type="ECO:0000256" key="2">
    <source>
        <dbReference type="ARBA" id="ARBA00005336"/>
    </source>
</evidence>
<dbReference type="Gene3D" id="3.20.20.300">
    <property type="entry name" value="Glycoside hydrolase, family 3, N-terminal domain"/>
    <property type="match status" value="1"/>
</dbReference>
<dbReference type="PRINTS" id="PR00133">
    <property type="entry name" value="GLHYDRLASE3"/>
</dbReference>
<keyword evidence="9" id="KW-1185">Reference proteome</keyword>
<dbReference type="Gene3D" id="2.60.40.10">
    <property type="entry name" value="Immunoglobulins"/>
    <property type="match status" value="1"/>
</dbReference>
<evidence type="ECO:0000256" key="5">
    <source>
        <dbReference type="ARBA" id="ARBA00022801"/>
    </source>
</evidence>
<accession>A0A318XPS1</accession>
<dbReference type="InterPro" id="IPR036881">
    <property type="entry name" value="Glyco_hydro_3_C_sf"/>
</dbReference>
<reference evidence="8 9" key="1">
    <citation type="submission" date="2018-06" db="EMBL/GenBank/DDBJ databases">
        <title>Genomic Encyclopedia of Type Strains, Phase I: the one thousand microbial genomes (KMG-I) project.</title>
        <authorList>
            <person name="Kyrpides N."/>
        </authorList>
    </citation>
    <scope>NUCLEOTIDE SEQUENCE [LARGE SCALE GENOMIC DNA]</scope>
    <source>
        <strain evidence="8 9">DSM 19573</strain>
    </source>
</reference>
<gene>
    <name evidence="8" type="ORF">LY28_00249</name>
</gene>
<dbReference type="EMBL" id="QKMR01000001">
    <property type="protein sequence ID" value="PYG90366.1"/>
    <property type="molecule type" value="Genomic_DNA"/>
</dbReference>
<dbReference type="SMART" id="SM01217">
    <property type="entry name" value="Fn3_like"/>
    <property type="match status" value="1"/>
</dbReference>
<dbReference type="GO" id="GO:0008422">
    <property type="term" value="F:beta-glucosidase activity"/>
    <property type="evidence" value="ECO:0007669"/>
    <property type="project" value="UniProtKB-EC"/>
</dbReference>
<dbReference type="InterPro" id="IPR013783">
    <property type="entry name" value="Ig-like_fold"/>
</dbReference>
<dbReference type="InterPro" id="IPR002772">
    <property type="entry name" value="Glyco_hydro_3_C"/>
</dbReference>
<comment type="caution">
    <text evidence="8">The sequence shown here is derived from an EMBL/GenBank/DDBJ whole genome shotgun (WGS) entry which is preliminary data.</text>
</comment>
<dbReference type="EC" id="3.2.1.21" evidence="3"/>
<comment type="catalytic activity">
    <reaction evidence="1">
        <text>Hydrolysis of terminal, non-reducing beta-D-glucosyl residues with release of beta-D-glucose.</text>
        <dbReference type="EC" id="3.2.1.21"/>
    </reaction>
</comment>
<keyword evidence="6" id="KW-0326">Glycosidase</keyword>
<dbReference type="InterPro" id="IPR017853">
    <property type="entry name" value="GH"/>
</dbReference>
<evidence type="ECO:0000256" key="3">
    <source>
        <dbReference type="ARBA" id="ARBA00012744"/>
    </source>
</evidence>
<dbReference type="PANTHER" id="PTHR30620:SF16">
    <property type="entry name" value="LYSOSOMAL BETA GLUCOSIDASE"/>
    <property type="match status" value="1"/>
</dbReference>
<comment type="similarity">
    <text evidence="2">Belongs to the glycosyl hydrolase 3 family.</text>
</comment>